<dbReference type="SMART" id="SM00347">
    <property type="entry name" value="HTH_MARR"/>
    <property type="match status" value="1"/>
</dbReference>
<evidence type="ECO:0000313" key="3">
    <source>
        <dbReference type="Proteomes" id="UP000019494"/>
    </source>
</evidence>
<dbReference type="PANTHER" id="PTHR33164">
    <property type="entry name" value="TRANSCRIPTIONAL REGULATOR, MARR FAMILY"/>
    <property type="match status" value="1"/>
</dbReference>
<dbReference type="PROSITE" id="PS50995">
    <property type="entry name" value="HTH_MARR_2"/>
    <property type="match status" value="1"/>
</dbReference>
<accession>W9GS54</accession>
<dbReference type="InterPro" id="IPR000835">
    <property type="entry name" value="HTH_MarR-typ"/>
</dbReference>
<evidence type="ECO:0000313" key="2">
    <source>
        <dbReference type="EMBL" id="EWT07897.1"/>
    </source>
</evidence>
<dbReference type="PANTHER" id="PTHR33164:SF104">
    <property type="entry name" value="TRANSCRIPTIONAL REGULATORY PROTEIN"/>
    <property type="match status" value="1"/>
</dbReference>
<gene>
    <name evidence="2" type="ORF">N864_17665</name>
</gene>
<comment type="caution">
    <text evidence="2">The sequence shown here is derived from an EMBL/GenBank/DDBJ whole genome shotgun (WGS) entry which is preliminary data.</text>
</comment>
<dbReference type="GO" id="GO:0003700">
    <property type="term" value="F:DNA-binding transcription factor activity"/>
    <property type="evidence" value="ECO:0007669"/>
    <property type="project" value="InterPro"/>
</dbReference>
<dbReference type="Proteomes" id="UP000019494">
    <property type="component" value="Unassembled WGS sequence"/>
</dbReference>
<dbReference type="EMBL" id="AWQS01000002">
    <property type="protein sequence ID" value="EWT07897.1"/>
    <property type="molecule type" value="Genomic_DNA"/>
</dbReference>
<dbReference type="Gene3D" id="1.10.10.10">
    <property type="entry name" value="Winged helix-like DNA-binding domain superfamily/Winged helix DNA-binding domain"/>
    <property type="match status" value="1"/>
</dbReference>
<proteinExistence type="predicted"/>
<dbReference type="InterPro" id="IPR036388">
    <property type="entry name" value="WH-like_DNA-bd_sf"/>
</dbReference>
<dbReference type="Pfam" id="PF12802">
    <property type="entry name" value="MarR_2"/>
    <property type="match status" value="1"/>
</dbReference>
<keyword evidence="3" id="KW-1185">Reference proteome</keyword>
<sequence>MGDQDEPTTRPEPLTGDQFAMLFTFRRAMLQFTKWSEQRVRTAGLTPQQYLLLLAVRAWVGEAPPSVGDLAAELLIRPNSAIELVNRAEALGLVARDRDPRDQRVVRVSLTDRAHELLDGLASAHLAELERAAETLSISEEFLTTLSAKFLGPDTRIGQ</sequence>
<name>W9GS54_9MICO</name>
<dbReference type="InterPro" id="IPR039422">
    <property type="entry name" value="MarR/SlyA-like"/>
</dbReference>
<dbReference type="RefSeq" id="WP_034712015.1">
    <property type="nucleotide sequence ID" value="NZ_AWQS01000002.1"/>
</dbReference>
<organism evidence="2 3">
    <name type="scientific">Intrasporangium chromatireducens Q5-1</name>
    <dbReference type="NCBI Taxonomy" id="584657"/>
    <lineage>
        <taxon>Bacteria</taxon>
        <taxon>Bacillati</taxon>
        <taxon>Actinomycetota</taxon>
        <taxon>Actinomycetes</taxon>
        <taxon>Micrococcales</taxon>
        <taxon>Intrasporangiaceae</taxon>
        <taxon>Intrasporangium</taxon>
    </lineage>
</organism>
<evidence type="ECO:0000259" key="1">
    <source>
        <dbReference type="PROSITE" id="PS50995"/>
    </source>
</evidence>
<feature type="domain" description="HTH marR-type" evidence="1">
    <location>
        <begin position="15"/>
        <end position="159"/>
    </location>
</feature>
<protein>
    <submittedName>
        <fullName evidence="2">MarR family transcriptional regulator</fullName>
    </submittedName>
</protein>
<dbReference type="InterPro" id="IPR036390">
    <property type="entry name" value="WH_DNA-bd_sf"/>
</dbReference>
<dbReference type="SUPFAM" id="SSF46785">
    <property type="entry name" value="Winged helix' DNA-binding domain"/>
    <property type="match status" value="1"/>
</dbReference>
<reference evidence="3" key="1">
    <citation type="submission" date="2013-08" db="EMBL/GenBank/DDBJ databases">
        <title>Intrasporangium oryzae NRRL B-24470.</title>
        <authorList>
            <person name="Liu H."/>
            <person name="Wang G."/>
        </authorList>
    </citation>
    <scope>NUCLEOTIDE SEQUENCE [LARGE SCALE GENOMIC DNA]</scope>
    <source>
        <strain evidence="3">Q5-1</strain>
    </source>
</reference>
<dbReference type="GO" id="GO:0006950">
    <property type="term" value="P:response to stress"/>
    <property type="evidence" value="ECO:0007669"/>
    <property type="project" value="TreeGrafter"/>
</dbReference>
<dbReference type="AlphaFoldDB" id="W9GS54"/>